<dbReference type="Proteomes" id="UP000242818">
    <property type="component" value="Unassembled WGS sequence"/>
</dbReference>
<dbReference type="Pfam" id="PF13521">
    <property type="entry name" value="AAA_28"/>
    <property type="match status" value="1"/>
</dbReference>
<accession>A0A1C4AIS7</accession>
<dbReference type="RefSeq" id="WP_089709216.1">
    <property type="nucleotide sequence ID" value="NZ_FMAR01000002.1"/>
</dbReference>
<dbReference type="InterPro" id="IPR038727">
    <property type="entry name" value="NadR/Ttd14_AAA_dom"/>
</dbReference>
<proteinExistence type="predicted"/>
<feature type="domain" description="NadR/Ttd14 AAA" evidence="1">
    <location>
        <begin position="3"/>
        <end position="160"/>
    </location>
</feature>
<dbReference type="PANTHER" id="PTHR37512">
    <property type="entry name" value="TRIFUNCTIONAL NAD BIOSYNTHESIS/REGULATOR PROTEIN NADR"/>
    <property type="match status" value="1"/>
</dbReference>
<dbReference type="InterPro" id="IPR027417">
    <property type="entry name" value="P-loop_NTPase"/>
</dbReference>
<name>A0A1C4AIS7_9BACT</name>
<evidence type="ECO:0000259" key="1">
    <source>
        <dbReference type="Pfam" id="PF13521"/>
    </source>
</evidence>
<dbReference type="PANTHER" id="PTHR37512:SF1">
    <property type="entry name" value="NADR_TTD14 AAA DOMAIN-CONTAINING PROTEIN"/>
    <property type="match status" value="1"/>
</dbReference>
<dbReference type="OrthoDB" id="9151999at2"/>
<dbReference type="SUPFAM" id="SSF52540">
    <property type="entry name" value="P-loop containing nucleoside triphosphate hydrolases"/>
    <property type="match status" value="1"/>
</dbReference>
<keyword evidence="3" id="KW-1185">Reference proteome</keyword>
<dbReference type="Gene3D" id="3.40.50.300">
    <property type="entry name" value="P-loop containing nucleotide triphosphate hydrolases"/>
    <property type="match status" value="1"/>
</dbReference>
<dbReference type="EMBL" id="FMAR01000002">
    <property type="protein sequence ID" value="SCB94604.1"/>
    <property type="molecule type" value="Genomic_DNA"/>
</dbReference>
<gene>
    <name evidence="2" type="ORF">GA0116948_102154</name>
</gene>
<sequence length="171" mass="19908">MQKVVIIGPESTGKSTLSAQLAARFQTLWVPEYARAYIEGLQRPYAEEDLYRIALGQLAEEDVMAAKAPRPLLFCDTDLQVVKVWSEHRYGHCDMRILEHIAQRRYDLYLLTYIDIPWEDDPQREHGDLQMRQYFYNVYRDIVIQSGLPWADIRGDFNQRLKTAADAVNGL</sequence>
<reference evidence="2 3" key="1">
    <citation type="submission" date="2016-08" db="EMBL/GenBank/DDBJ databases">
        <authorList>
            <person name="Seilhamer J.J."/>
        </authorList>
    </citation>
    <scope>NUCLEOTIDE SEQUENCE [LARGE SCALE GENOMIC DNA]</scope>
    <source>
        <strain evidence="2 3">A37T2</strain>
    </source>
</reference>
<dbReference type="InterPro" id="IPR052735">
    <property type="entry name" value="NAD_biosynth-regulator"/>
</dbReference>
<dbReference type="AlphaFoldDB" id="A0A1C4AIS7"/>
<evidence type="ECO:0000313" key="2">
    <source>
        <dbReference type="EMBL" id="SCB94604.1"/>
    </source>
</evidence>
<dbReference type="STRING" id="1335309.GA0116948_102154"/>
<protein>
    <submittedName>
        <fullName evidence="2">Nicotinamide-nucleotide adenylyltransferase, NadR type</fullName>
    </submittedName>
</protein>
<organism evidence="2 3">
    <name type="scientific">Chitinophaga costaii</name>
    <dbReference type="NCBI Taxonomy" id="1335309"/>
    <lineage>
        <taxon>Bacteria</taxon>
        <taxon>Pseudomonadati</taxon>
        <taxon>Bacteroidota</taxon>
        <taxon>Chitinophagia</taxon>
        <taxon>Chitinophagales</taxon>
        <taxon>Chitinophagaceae</taxon>
        <taxon>Chitinophaga</taxon>
    </lineage>
</organism>
<evidence type="ECO:0000313" key="3">
    <source>
        <dbReference type="Proteomes" id="UP000242818"/>
    </source>
</evidence>
<keyword evidence="2" id="KW-0808">Transferase</keyword>
<dbReference type="GO" id="GO:0016779">
    <property type="term" value="F:nucleotidyltransferase activity"/>
    <property type="evidence" value="ECO:0007669"/>
    <property type="project" value="UniProtKB-KW"/>
</dbReference>
<keyword evidence="2" id="KW-0548">Nucleotidyltransferase</keyword>